<feature type="transmembrane region" description="Helical" evidence="2">
    <location>
        <begin position="21"/>
        <end position="43"/>
    </location>
</feature>
<reference evidence="3 6" key="3">
    <citation type="submission" date="2020-07" db="EMBL/GenBank/DDBJ databases">
        <title>Sequencing the genomes of 1000 actinobacteria strains.</title>
        <authorList>
            <person name="Klenk H.-P."/>
        </authorList>
    </citation>
    <scope>NUCLEOTIDE SEQUENCE [LARGE SCALE GENOMIC DNA]</scope>
    <source>
        <strain evidence="3 6">DSM 45278</strain>
    </source>
</reference>
<evidence type="ECO:0000313" key="5">
    <source>
        <dbReference type="Proteomes" id="UP000189004"/>
    </source>
</evidence>
<dbReference type="Proteomes" id="UP000584931">
    <property type="component" value="Unassembled WGS sequence"/>
</dbReference>
<dbReference type="STRING" id="501010.NOSIN_24365"/>
<reference evidence="5" key="2">
    <citation type="submission" date="2016-08" db="EMBL/GenBank/DDBJ databases">
        <authorList>
            <person name="Tokovenko B."/>
            <person name="Kalinowski J."/>
        </authorList>
    </citation>
    <scope>NUCLEOTIDE SEQUENCE [LARGE SCALE GENOMIC DNA]</scope>
    <source>
        <strain evidence="5">UTMC102</strain>
    </source>
</reference>
<dbReference type="Proteomes" id="UP000189004">
    <property type="component" value="Unassembled WGS sequence"/>
</dbReference>
<dbReference type="RefSeq" id="WP_077693020.1">
    <property type="nucleotide sequence ID" value="NZ_JACCHL010000001.1"/>
</dbReference>
<keyword evidence="5" id="KW-1185">Reference proteome</keyword>
<accession>A0A7Y9XCD7</accession>
<keyword evidence="2" id="KW-1133">Transmembrane helix</keyword>
<sequence>MVLAGREWLFSSRAVRVSRSAYTRLLLLSGIVAVAWLAGGFGVAHGETALDPEGLVDHVLEVGEGAEGAGQAAAQEMREARLSDATARAASTTESLTDTVVPQAAALPAGALHETGVSSALGETRTGTAANRMVEDTTQAVDGTARGAGDLVGGLARRGHDVVESTDESLRDSRLVGTVTEGLADSTRVVHGRIDDAVNTTAPLGLPVLGASDELTRMPAEAADKRTADTGDRVEERGRTASGAAVHTPVDPAVWHSAAAEAVDQVPDEDSGERIHLIAGGAHHPAGTTDATGAAAPSFPVPAAAGFLMARADHLAPRAQRVALPGDPTLVVRDAADDPTFSPD</sequence>
<organism evidence="4 5">
    <name type="scientific">Nocardiopsis sinuspersici</name>
    <dbReference type="NCBI Taxonomy" id="501010"/>
    <lineage>
        <taxon>Bacteria</taxon>
        <taxon>Bacillati</taxon>
        <taxon>Actinomycetota</taxon>
        <taxon>Actinomycetes</taxon>
        <taxon>Streptosporangiales</taxon>
        <taxon>Nocardiopsidaceae</taxon>
        <taxon>Nocardiopsis</taxon>
    </lineage>
</organism>
<name>A0A1V3C716_9ACTN</name>
<dbReference type="OrthoDB" id="3427298at2"/>
<comment type="caution">
    <text evidence="4">The sequence shown here is derived from an EMBL/GenBank/DDBJ whole genome shotgun (WGS) entry which is preliminary data.</text>
</comment>
<evidence type="ECO:0000256" key="1">
    <source>
        <dbReference type="SAM" id="MobiDB-lite"/>
    </source>
</evidence>
<reference evidence="4" key="1">
    <citation type="submission" date="2016-08" db="EMBL/GenBank/DDBJ databases">
        <authorList>
            <person name="Seilhamer J.J."/>
        </authorList>
    </citation>
    <scope>NUCLEOTIDE SEQUENCE [LARGE SCALE GENOMIC DNA]</scope>
    <source>
        <strain evidence="4">UTMC102</strain>
    </source>
</reference>
<evidence type="ECO:0000256" key="2">
    <source>
        <dbReference type="SAM" id="Phobius"/>
    </source>
</evidence>
<feature type="compositionally biased region" description="Basic and acidic residues" evidence="1">
    <location>
        <begin position="222"/>
        <end position="239"/>
    </location>
</feature>
<feature type="region of interest" description="Disordered" evidence="1">
    <location>
        <begin position="325"/>
        <end position="344"/>
    </location>
</feature>
<dbReference type="EMBL" id="JACCHL010000001">
    <property type="protein sequence ID" value="NYH53216.1"/>
    <property type="molecule type" value="Genomic_DNA"/>
</dbReference>
<dbReference type="EMBL" id="MCOK01000001">
    <property type="protein sequence ID" value="OOC56574.1"/>
    <property type="molecule type" value="Genomic_DNA"/>
</dbReference>
<feature type="region of interest" description="Disordered" evidence="1">
    <location>
        <begin position="222"/>
        <end position="242"/>
    </location>
</feature>
<gene>
    <name evidence="3" type="ORF">HNR06_002805</name>
    <name evidence="4" type="ORF">NOSIN_24365</name>
</gene>
<evidence type="ECO:0000313" key="3">
    <source>
        <dbReference type="EMBL" id="NYH53216.1"/>
    </source>
</evidence>
<evidence type="ECO:0000313" key="4">
    <source>
        <dbReference type="EMBL" id="OOC56574.1"/>
    </source>
</evidence>
<dbReference type="AlphaFoldDB" id="A0A1V3C716"/>
<keyword evidence="2" id="KW-0812">Transmembrane</keyword>
<accession>A0A1V3C716</accession>
<keyword evidence="2" id="KW-0472">Membrane</keyword>
<protein>
    <submittedName>
        <fullName evidence="4">Uncharacterized protein</fullName>
    </submittedName>
</protein>
<proteinExistence type="predicted"/>
<evidence type="ECO:0000313" key="6">
    <source>
        <dbReference type="Proteomes" id="UP000584931"/>
    </source>
</evidence>